<dbReference type="AlphaFoldDB" id="A0A1E3W5B3"/>
<proteinExistence type="predicted"/>
<protein>
    <submittedName>
        <fullName evidence="1">Uncharacterized protein</fullName>
    </submittedName>
</protein>
<organism evidence="1 2">
    <name type="scientific">Methyloceanibacter superfactus</name>
    <dbReference type="NCBI Taxonomy" id="1774969"/>
    <lineage>
        <taxon>Bacteria</taxon>
        <taxon>Pseudomonadati</taxon>
        <taxon>Pseudomonadota</taxon>
        <taxon>Alphaproteobacteria</taxon>
        <taxon>Hyphomicrobiales</taxon>
        <taxon>Hyphomicrobiaceae</taxon>
        <taxon>Methyloceanibacter</taxon>
    </lineage>
</organism>
<comment type="caution">
    <text evidence="1">The sequence shown here is derived from an EMBL/GenBank/DDBJ whole genome shotgun (WGS) entry which is preliminary data.</text>
</comment>
<keyword evidence="2" id="KW-1185">Reference proteome</keyword>
<evidence type="ECO:0000313" key="2">
    <source>
        <dbReference type="Proteomes" id="UP000094472"/>
    </source>
</evidence>
<accession>A0A1E3W5B3</accession>
<dbReference type="RefSeq" id="WP_069440918.1">
    <property type="nucleotide sequence ID" value="NZ_LPWF01000010.1"/>
</dbReference>
<dbReference type="SUPFAM" id="SSF53756">
    <property type="entry name" value="UDP-Glycosyltransferase/glycogen phosphorylase"/>
    <property type="match status" value="1"/>
</dbReference>
<name>A0A1E3W5B3_9HYPH</name>
<dbReference type="EMBL" id="LPWF01000010">
    <property type="protein sequence ID" value="ODS01008.1"/>
    <property type="molecule type" value="Genomic_DNA"/>
</dbReference>
<dbReference type="Proteomes" id="UP000094472">
    <property type="component" value="Unassembled WGS sequence"/>
</dbReference>
<evidence type="ECO:0000313" key="1">
    <source>
        <dbReference type="EMBL" id="ODS01008.1"/>
    </source>
</evidence>
<reference evidence="1 2" key="1">
    <citation type="journal article" date="2016" name="Environ. Microbiol.">
        <title>New Methyloceanibacter diversity from North Sea sediments includes methanotroph containing solely the soluble methane monooxygenase.</title>
        <authorList>
            <person name="Vekeman B."/>
            <person name="Kerckhof F.M."/>
            <person name="Cremers G."/>
            <person name="de Vos P."/>
            <person name="Vandamme P."/>
            <person name="Boon N."/>
            <person name="Op den Camp H.J."/>
            <person name="Heylen K."/>
        </authorList>
    </citation>
    <scope>NUCLEOTIDE SEQUENCE [LARGE SCALE GENOMIC DNA]</scope>
    <source>
        <strain evidence="1 2">R-67175</strain>
    </source>
</reference>
<gene>
    <name evidence="1" type="ORF">AUC69_07375</name>
</gene>
<sequence length="84" mass="8724">MAEGVVPVCSAHGFNRSVVAEAGSVLSREAGADNYADVIATIWSNGGWPELSVAAHKRVARHFTSDVVVTGLIARYAGVPSLSN</sequence>